<dbReference type="EMBL" id="KN837246">
    <property type="protein sequence ID" value="KIJ31212.1"/>
    <property type="molecule type" value="Genomic_DNA"/>
</dbReference>
<evidence type="ECO:0000313" key="2">
    <source>
        <dbReference type="EMBL" id="KIJ31212.1"/>
    </source>
</evidence>
<protein>
    <submittedName>
        <fullName evidence="2">Uncharacterized protein</fullName>
    </submittedName>
</protein>
<sequence length="119" mass="13359">MHRIPARDQEASHFRKFACNMATQKHQTEDKDIIVLLIYQKMLKLQSSIQKQSESLNKRHCGVDATTKGCAIKKLRGAGKEFKQLHEDLKSAKSQASGMVQTPDLQNPEALVVDSIPSE</sequence>
<dbReference type="AlphaFoldDB" id="A0A0C9UQ75"/>
<feature type="region of interest" description="Disordered" evidence="1">
    <location>
        <begin position="90"/>
        <end position="119"/>
    </location>
</feature>
<accession>A0A0C9UQ75</accession>
<keyword evidence="3" id="KW-1185">Reference proteome</keyword>
<name>A0A0C9UQ75_SPHS4</name>
<evidence type="ECO:0000313" key="3">
    <source>
        <dbReference type="Proteomes" id="UP000054279"/>
    </source>
</evidence>
<feature type="compositionally biased region" description="Polar residues" evidence="1">
    <location>
        <begin position="92"/>
        <end position="105"/>
    </location>
</feature>
<proteinExistence type="predicted"/>
<dbReference type="HOGENOM" id="CLU_2062947_0_0_1"/>
<evidence type="ECO:0000256" key="1">
    <source>
        <dbReference type="SAM" id="MobiDB-lite"/>
    </source>
</evidence>
<organism evidence="2 3">
    <name type="scientific">Sphaerobolus stellatus (strain SS14)</name>
    <dbReference type="NCBI Taxonomy" id="990650"/>
    <lineage>
        <taxon>Eukaryota</taxon>
        <taxon>Fungi</taxon>
        <taxon>Dikarya</taxon>
        <taxon>Basidiomycota</taxon>
        <taxon>Agaricomycotina</taxon>
        <taxon>Agaricomycetes</taxon>
        <taxon>Phallomycetidae</taxon>
        <taxon>Geastrales</taxon>
        <taxon>Sphaerobolaceae</taxon>
        <taxon>Sphaerobolus</taxon>
    </lineage>
</organism>
<reference evidence="2 3" key="1">
    <citation type="submission" date="2014-06" db="EMBL/GenBank/DDBJ databases">
        <title>Evolutionary Origins and Diversification of the Mycorrhizal Mutualists.</title>
        <authorList>
            <consortium name="DOE Joint Genome Institute"/>
            <consortium name="Mycorrhizal Genomics Consortium"/>
            <person name="Kohler A."/>
            <person name="Kuo A."/>
            <person name="Nagy L.G."/>
            <person name="Floudas D."/>
            <person name="Copeland A."/>
            <person name="Barry K.W."/>
            <person name="Cichocki N."/>
            <person name="Veneault-Fourrey C."/>
            <person name="LaButti K."/>
            <person name="Lindquist E.A."/>
            <person name="Lipzen A."/>
            <person name="Lundell T."/>
            <person name="Morin E."/>
            <person name="Murat C."/>
            <person name="Riley R."/>
            <person name="Ohm R."/>
            <person name="Sun H."/>
            <person name="Tunlid A."/>
            <person name="Henrissat B."/>
            <person name="Grigoriev I.V."/>
            <person name="Hibbett D.S."/>
            <person name="Martin F."/>
        </authorList>
    </citation>
    <scope>NUCLEOTIDE SEQUENCE [LARGE SCALE GENOMIC DNA]</scope>
    <source>
        <strain evidence="2 3">SS14</strain>
    </source>
</reference>
<gene>
    <name evidence="2" type="ORF">M422DRAFT_267166</name>
</gene>
<dbReference type="Proteomes" id="UP000054279">
    <property type="component" value="Unassembled WGS sequence"/>
</dbReference>